<evidence type="ECO:0000313" key="2">
    <source>
        <dbReference type="EMBL" id="TCT24774.1"/>
    </source>
</evidence>
<feature type="region of interest" description="Disordered" evidence="1">
    <location>
        <begin position="21"/>
        <end position="45"/>
    </location>
</feature>
<organism evidence="2 3">
    <name type="scientific">Thermomonas haemolytica</name>
    <dbReference type="NCBI Taxonomy" id="141949"/>
    <lineage>
        <taxon>Bacteria</taxon>
        <taxon>Pseudomonadati</taxon>
        <taxon>Pseudomonadota</taxon>
        <taxon>Gammaproteobacteria</taxon>
        <taxon>Lysobacterales</taxon>
        <taxon>Lysobacteraceae</taxon>
        <taxon>Thermomonas</taxon>
    </lineage>
</organism>
<evidence type="ECO:0000256" key="1">
    <source>
        <dbReference type="SAM" id="MobiDB-lite"/>
    </source>
</evidence>
<gene>
    <name evidence="2" type="ORF">EDC34_103113</name>
</gene>
<proteinExistence type="predicted"/>
<dbReference type="AlphaFoldDB" id="A0A4R3N7I1"/>
<reference evidence="2 3" key="1">
    <citation type="submission" date="2019-03" db="EMBL/GenBank/DDBJ databases">
        <title>Genomic Encyclopedia of Type Strains, Phase IV (KMG-IV): sequencing the most valuable type-strain genomes for metagenomic binning, comparative biology and taxonomic classification.</title>
        <authorList>
            <person name="Goeker M."/>
        </authorList>
    </citation>
    <scope>NUCLEOTIDE SEQUENCE [LARGE SCALE GENOMIC DNA]</scope>
    <source>
        <strain evidence="2 3">DSM 13605</strain>
    </source>
</reference>
<protein>
    <submittedName>
        <fullName evidence="2">Uncharacterized protein</fullName>
    </submittedName>
</protein>
<keyword evidence="3" id="KW-1185">Reference proteome</keyword>
<feature type="compositionally biased region" description="Basic and acidic residues" evidence="1">
    <location>
        <begin position="28"/>
        <end position="45"/>
    </location>
</feature>
<evidence type="ECO:0000313" key="3">
    <source>
        <dbReference type="Proteomes" id="UP000295414"/>
    </source>
</evidence>
<dbReference type="Proteomes" id="UP000295414">
    <property type="component" value="Unassembled WGS sequence"/>
</dbReference>
<name>A0A4R3N7I1_9GAMM</name>
<dbReference type="EMBL" id="SMAP01000003">
    <property type="protein sequence ID" value="TCT24774.1"/>
    <property type="molecule type" value="Genomic_DNA"/>
</dbReference>
<sequence length="45" mass="4823">MSAFGVIPAQAGVAPALRFPRANRGSTIKRDSRLRGNDGSKDPRQ</sequence>
<accession>A0A4R3N7I1</accession>
<comment type="caution">
    <text evidence="2">The sequence shown here is derived from an EMBL/GenBank/DDBJ whole genome shotgun (WGS) entry which is preliminary data.</text>
</comment>
<dbReference type="RefSeq" id="WP_162797677.1">
    <property type="nucleotide sequence ID" value="NZ_MSZW01000028.1"/>
</dbReference>